<dbReference type="AlphaFoldDB" id="A0A540R7I3"/>
<protein>
    <submittedName>
        <fullName evidence="1">Uncharacterized protein</fullName>
    </submittedName>
</protein>
<reference evidence="1 2" key="1">
    <citation type="submission" date="2019-06" db="EMBL/GenBank/DDBJ databases">
        <title>Draft genome of C. phoceense Strain 272.</title>
        <authorList>
            <person name="Pacheco L.G.C."/>
            <person name="Barberis C.M."/>
            <person name="Almuzara M.N."/>
            <person name="Traglia G.M."/>
            <person name="Santos C.S."/>
            <person name="Rocha D.J.P.G."/>
            <person name="Aguiar E.R.G.R."/>
            <person name="Vay C.A."/>
        </authorList>
    </citation>
    <scope>NUCLEOTIDE SEQUENCE [LARGE SCALE GENOMIC DNA]</scope>
    <source>
        <strain evidence="1 2">272</strain>
    </source>
</reference>
<dbReference type="RefSeq" id="WP_141628830.1">
    <property type="nucleotide sequence ID" value="NZ_VHIR01000007.1"/>
</dbReference>
<dbReference type="STRING" id="1686286.GCA_900092335_02607"/>
<organism evidence="1 2">
    <name type="scientific">Corynebacterium phoceense</name>
    <dbReference type="NCBI Taxonomy" id="1686286"/>
    <lineage>
        <taxon>Bacteria</taxon>
        <taxon>Bacillati</taxon>
        <taxon>Actinomycetota</taxon>
        <taxon>Actinomycetes</taxon>
        <taxon>Mycobacteriales</taxon>
        <taxon>Corynebacteriaceae</taxon>
        <taxon>Corynebacterium</taxon>
    </lineage>
</organism>
<accession>A0A540R7I3</accession>
<evidence type="ECO:0000313" key="1">
    <source>
        <dbReference type="EMBL" id="TQE43567.1"/>
    </source>
</evidence>
<gene>
    <name evidence="1" type="ORF">EJK80_06045</name>
</gene>
<keyword evidence="2" id="KW-1185">Reference proteome</keyword>
<comment type="caution">
    <text evidence="1">The sequence shown here is derived from an EMBL/GenBank/DDBJ whole genome shotgun (WGS) entry which is preliminary data.</text>
</comment>
<proteinExistence type="predicted"/>
<dbReference type="EMBL" id="VHIR01000007">
    <property type="protein sequence ID" value="TQE43567.1"/>
    <property type="molecule type" value="Genomic_DNA"/>
</dbReference>
<evidence type="ECO:0000313" key="2">
    <source>
        <dbReference type="Proteomes" id="UP000318080"/>
    </source>
</evidence>
<name>A0A540R7I3_9CORY</name>
<sequence length="241" mass="25510">MLKVALTSAIGKEYLLTGTQQSSPVVCPEEALVGLVAEESRTDVAVPGAPGVVAGQARYGAIQTELPFMLNADTGEKMEALYREFRQGWSRSKPCVMQVEADRPGGPYFVDLVLDRHLGGVPVDMSRRTSAVVTVPVFNSGGMFRSSLKTGTGSVTVTNVGDVPIYPKIRNLGAGGVVTTPSGARFTLPKSTTATVVDTDPRRLRLPGAFPESVPPGKSGTWVLPAGASLEWKLLVVDPWA</sequence>
<dbReference type="Proteomes" id="UP000318080">
    <property type="component" value="Unassembled WGS sequence"/>
</dbReference>